<evidence type="ECO:0000313" key="1">
    <source>
        <dbReference type="EMBL" id="CAG9931822.1"/>
    </source>
</evidence>
<accession>A0ABN8AML9</accession>
<proteinExistence type="predicted"/>
<name>A0ABN8AML9_9PROT</name>
<organism evidence="1 2">
    <name type="scientific">Candidatus Nitrotoga arctica</name>
    <dbReference type="NCBI Taxonomy" id="453162"/>
    <lineage>
        <taxon>Bacteria</taxon>
        <taxon>Pseudomonadati</taxon>
        <taxon>Pseudomonadota</taxon>
        <taxon>Betaproteobacteria</taxon>
        <taxon>Nitrosomonadales</taxon>
        <taxon>Gallionellaceae</taxon>
        <taxon>Candidatus Nitrotoga</taxon>
    </lineage>
</organism>
<dbReference type="EMBL" id="OU912926">
    <property type="protein sequence ID" value="CAG9931822.1"/>
    <property type="molecule type" value="Genomic_DNA"/>
</dbReference>
<reference evidence="1 2" key="1">
    <citation type="submission" date="2021-10" db="EMBL/GenBank/DDBJ databases">
        <authorList>
            <person name="Koch H."/>
        </authorList>
    </citation>
    <scope>NUCLEOTIDE SEQUENCE [LARGE SCALE GENOMIC DNA]</scope>
    <source>
        <strain evidence="1">6680</strain>
    </source>
</reference>
<keyword evidence="2" id="KW-1185">Reference proteome</keyword>
<protein>
    <submittedName>
        <fullName evidence="1">Uncharacterized protein</fullName>
    </submittedName>
</protein>
<gene>
    <name evidence="1" type="ORF">NTG6680_0569</name>
</gene>
<evidence type="ECO:0000313" key="2">
    <source>
        <dbReference type="Proteomes" id="UP000839052"/>
    </source>
</evidence>
<sequence length="138" mass="15359">MEESWKPRSREQKFIASVGQELEAVVGKKLQRNVTVSGVSGHQIEFPFAIDDSAAGRQFIQPVAYGDKRVGWGNVYKASGKMFDLKSAGAEDGQRIVIVEDSQDDEELGKAVTLLSYNSNVLLFSHRTQWLPRFQLAA</sequence>
<dbReference type="Proteomes" id="UP000839052">
    <property type="component" value="Chromosome"/>
</dbReference>
<dbReference type="RefSeq" id="WP_239795872.1">
    <property type="nucleotide sequence ID" value="NZ_OU912926.1"/>
</dbReference>